<dbReference type="EC" id="2.1.1.72" evidence="1"/>
<dbReference type="InterPro" id="IPR029063">
    <property type="entry name" value="SAM-dependent_MTases_sf"/>
</dbReference>
<dbReference type="SUPFAM" id="SSF53335">
    <property type="entry name" value="S-adenosyl-L-methionine-dependent methyltransferases"/>
    <property type="match status" value="1"/>
</dbReference>
<evidence type="ECO:0000256" key="5">
    <source>
        <dbReference type="ARBA" id="ARBA00047942"/>
    </source>
</evidence>
<evidence type="ECO:0000256" key="3">
    <source>
        <dbReference type="ARBA" id="ARBA00022679"/>
    </source>
</evidence>
<keyword evidence="2 6" id="KW-0489">Methyltransferase</keyword>
<dbReference type="OrthoDB" id="9805629at2"/>
<evidence type="ECO:0000256" key="2">
    <source>
        <dbReference type="ARBA" id="ARBA00022603"/>
    </source>
</evidence>
<evidence type="ECO:0000313" key="6">
    <source>
        <dbReference type="EMBL" id="QDY87091.1"/>
    </source>
</evidence>
<keyword evidence="4" id="KW-0949">S-adenosyl-L-methionine</keyword>
<protein>
    <recommendedName>
        <fullName evidence="1">site-specific DNA-methyltransferase (adenine-specific)</fullName>
        <ecNumber evidence="1">2.1.1.72</ecNumber>
    </recommendedName>
</protein>
<dbReference type="GO" id="GO:0009307">
    <property type="term" value="P:DNA restriction-modification system"/>
    <property type="evidence" value="ECO:0007669"/>
    <property type="project" value="InterPro"/>
</dbReference>
<dbReference type="GO" id="GO:0032259">
    <property type="term" value="P:methylation"/>
    <property type="evidence" value="ECO:0007669"/>
    <property type="project" value="UniProtKB-KW"/>
</dbReference>
<dbReference type="GO" id="GO:0003676">
    <property type="term" value="F:nucleic acid binding"/>
    <property type="evidence" value="ECO:0007669"/>
    <property type="project" value="InterPro"/>
</dbReference>
<proteinExistence type="predicted"/>
<dbReference type="InterPro" id="IPR002052">
    <property type="entry name" value="DNA_methylase_N6_adenine_CS"/>
</dbReference>
<dbReference type="AlphaFoldDB" id="A0A5B8JXN6"/>
<evidence type="ECO:0000256" key="1">
    <source>
        <dbReference type="ARBA" id="ARBA00011900"/>
    </source>
</evidence>
<evidence type="ECO:0000256" key="4">
    <source>
        <dbReference type="ARBA" id="ARBA00022691"/>
    </source>
</evidence>
<dbReference type="Proteomes" id="UP000318927">
    <property type="component" value="Chromosome"/>
</dbReference>
<dbReference type="REBASE" id="364405">
    <property type="entry name" value="M2.Man2147ORF2910P"/>
</dbReference>
<accession>A0A5B8JXN6</accession>
<sequence length="343" mass="39559">MKNKIQINNRRYIGCKTKLLNNIEEAINTFNFNFNEASVFADIFAGTGVVASHFANLGYKTILNDTLYSNYVIYKTFLGAGTVDETKIENIIIDFNSINGEELEDNYFSRVYGNKYFSINDAKKIGYIRDQIEINKPNLSEREYYYLITSLMYATDKIANTVGHFESFLKKAPQDKNVTLHLLQINPNIRPADIHNIDSNELVKRIKCDIAYIDPPYNARQYVNFYHVLENLARWDKPTEFEGNSMKFKRNNLKSDYCRKKAPMLFEELINNLDTKLIIVSYNNTYKAGSISSINTISEDEILNVLSKKGKVNKISINYNPFNAGKTGLTSHMEYLYICEVID</sequence>
<organism evidence="6 7">
    <name type="scientific">Mycoplasma anserisalpingitidis</name>
    <dbReference type="NCBI Taxonomy" id="519450"/>
    <lineage>
        <taxon>Bacteria</taxon>
        <taxon>Bacillati</taxon>
        <taxon>Mycoplasmatota</taxon>
        <taxon>Mollicutes</taxon>
        <taxon>Mycoplasmataceae</taxon>
        <taxon>Mycoplasma</taxon>
    </lineage>
</organism>
<gene>
    <name evidence="6" type="ORF">FRW55_02915</name>
</gene>
<reference evidence="6 7" key="1">
    <citation type="journal article" date="2019" name="Microbiol. Resour. Announc.">
        <title>Complete Genome Sequences of Three Mycoplasma anserisalpingitis (Mycoplasma sp. 1220) Strains.</title>
        <authorList>
            <person name="Grozner D."/>
            <person name="Forro B."/>
            <person name="Kovacs A.B."/>
            <person name="Marton S."/>
            <person name="Banyai K."/>
            <person name="Kreizinger Z."/>
            <person name="Sulyok K.M."/>
            <person name="Gyuranecz M."/>
        </authorList>
    </citation>
    <scope>NUCLEOTIDE SEQUENCE [LARGE SCALE GENOMIC DNA]</scope>
    <source>
        <strain evidence="6 7">ATCC:BAA-2147</strain>
    </source>
</reference>
<name>A0A5B8JXN6_9MOLU</name>
<dbReference type="Pfam" id="PF02086">
    <property type="entry name" value="MethyltransfD12"/>
    <property type="match status" value="1"/>
</dbReference>
<dbReference type="PROSITE" id="PS00092">
    <property type="entry name" value="N6_MTASE"/>
    <property type="match status" value="1"/>
</dbReference>
<dbReference type="EMBL" id="CP042295">
    <property type="protein sequence ID" value="QDY87091.1"/>
    <property type="molecule type" value="Genomic_DNA"/>
</dbReference>
<dbReference type="RefSeq" id="WP_146368655.1">
    <property type="nucleotide sequence ID" value="NZ_CP042295.1"/>
</dbReference>
<dbReference type="InterPro" id="IPR012327">
    <property type="entry name" value="MeTrfase_D12"/>
</dbReference>
<dbReference type="KEGG" id="mans:FRW55_02915"/>
<keyword evidence="3 6" id="KW-0808">Transferase</keyword>
<dbReference type="GO" id="GO:0009007">
    <property type="term" value="F:site-specific DNA-methyltransferase (adenine-specific) activity"/>
    <property type="evidence" value="ECO:0007669"/>
    <property type="project" value="UniProtKB-EC"/>
</dbReference>
<dbReference type="PRINTS" id="PR00505">
    <property type="entry name" value="D12N6MTFRASE"/>
</dbReference>
<comment type="catalytic activity">
    <reaction evidence="5">
        <text>a 2'-deoxyadenosine in DNA + S-adenosyl-L-methionine = an N(6)-methyl-2'-deoxyadenosine in DNA + S-adenosyl-L-homocysteine + H(+)</text>
        <dbReference type="Rhea" id="RHEA:15197"/>
        <dbReference type="Rhea" id="RHEA-COMP:12418"/>
        <dbReference type="Rhea" id="RHEA-COMP:12419"/>
        <dbReference type="ChEBI" id="CHEBI:15378"/>
        <dbReference type="ChEBI" id="CHEBI:57856"/>
        <dbReference type="ChEBI" id="CHEBI:59789"/>
        <dbReference type="ChEBI" id="CHEBI:90615"/>
        <dbReference type="ChEBI" id="CHEBI:90616"/>
        <dbReference type="EC" id="2.1.1.72"/>
    </reaction>
</comment>
<keyword evidence="7" id="KW-1185">Reference proteome</keyword>
<evidence type="ECO:0000313" key="7">
    <source>
        <dbReference type="Proteomes" id="UP000318927"/>
    </source>
</evidence>